<accession>A0A4R9AYF9</accession>
<evidence type="ECO:0000313" key="3">
    <source>
        <dbReference type="Proteomes" id="UP000298313"/>
    </source>
</evidence>
<comment type="caution">
    <text evidence="2">The sequence shown here is derived from an EMBL/GenBank/DDBJ whole genome shotgun (WGS) entry which is preliminary data.</text>
</comment>
<dbReference type="OrthoDB" id="122286at2"/>
<evidence type="ECO:0000259" key="1">
    <source>
        <dbReference type="Pfam" id="PF03551"/>
    </source>
</evidence>
<dbReference type="PANTHER" id="PTHR33169:SF14">
    <property type="entry name" value="TRANSCRIPTIONAL REGULATOR RV3488"/>
    <property type="match status" value="1"/>
</dbReference>
<organism evidence="2 3">
    <name type="scientific">Cryobacterium fucosi</name>
    <dbReference type="NCBI Taxonomy" id="1259157"/>
    <lineage>
        <taxon>Bacteria</taxon>
        <taxon>Bacillati</taxon>
        <taxon>Actinomycetota</taxon>
        <taxon>Actinomycetes</taxon>
        <taxon>Micrococcales</taxon>
        <taxon>Microbacteriaceae</taxon>
        <taxon>Cryobacterium</taxon>
    </lineage>
</organism>
<dbReference type="AlphaFoldDB" id="A0A4R9AYF9"/>
<dbReference type="SUPFAM" id="SSF46785">
    <property type="entry name" value="Winged helix' DNA-binding domain"/>
    <property type="match status" value="1"/>
</dbReference>
<feature type="domain" description="Transcription regulator PadR N-terminal" evidence="1">
    <location>
        <begin position="2"/>
        <end position="44"/>
    </location>
</feature>
<reference evidence="2 3" key="1">
    <citation type="submission" date="2019-03" db="EMBL/GenBank/DDBJ databases">
        <title>Genomics of glacier-inhabiting Cryobacterium strains.</title>
        <authorList>
            <person name="Liu Q."/>
            <person name="Xin Y.-H."/>
        </authorList>
    </citation>
    <scope>NUCLEOTIDE SEQUENCE [LARGE SCALE GENOMIC DNA]</scope>
    <source>
        <strain evidence="2 3">Hh4</strain>
    </source>
</reference>
<dbReference type="InterPro" id="IPR036388">
    <property type="entry name" value="WH-like_DNA-bd_sf"/>
</dbReference>
<dbReference type="PANTHER" id="PTHR33169">
    <property type="entry name" value="PADR-FAMILY TRANSCRIPTIONAL REGULATOR"/>
    <property type="match status" value="1"/>
</dbReference>
<gene>
    <name evidence="2" type="ORF">E3T48_15085</name>
</gene>
<name>A0A4R9AYF9_9MICO</name>
<protein>
    <submittedName>
        <fullName evidence="2">PadR family transcriptional regulator</fullName>
    </submittedName>
</protein>
<proteinExistence type="predicted"/>
<dbReference type="InterPro" id="IPR036390">
    <property type="entry name" value="WH_DNA-bd_sf"/>
</dbReference>
<sequence>MTEGSVYPALTRLESSGLLASRLVRSTSGPARKYYLLTAVGQAEAFRALKAWTTLTTNVDYILKTRSCS</sequence>
<dbReference type="InterPro" id="IPR005149">
    <property type="entry name" value="Tscrpt_reg_PadR_N"/>
</dbReference>
<dbReference type="InterPro" id="IPR052509">
    <property type="entry name" value="Metal_resp_DNA-bind_regulator"/>
</dbReference>
<dbReference type="Gene3D" id="1.10.10.10">
    <property type="entry name" value="Winged helix-like DNA-binding domain superfamily/Winged helix DNA-binding domain"/>
    <property type="match status" value="1"/>
</dbReference>
<dbReference type="EMBL" id="SOHH01000106">
    <property type="protein sequence ID" value="TFD72869.1"/>
    <property type="molecule type" value="Genomic_DNA"/>
</dbReference>
<dbReference type="RefSeq" id="WP_134524874.1">
    <property type="nucleotide sequence ID" value="NZ_SOHH01000106.1"/>
</dbReference>
<dbReference type="Pfam" id="PF03551">
    <property type="entry name" value="PadR"/>
    <property type="match status" value="1"/>
</dbReference>
<evidence type="ECO:0000313" key="2">
    <source>
        <dbReference type="EMBL" id="TFD72869.1"/>
    </source>
</evidence>
<keyword evidence="3" id="KW-1185">Reference proteome</keyword>
<dbReference type="Proteomes" id="UP000298313">
    <property type="component" value="Unassembled WGS sequence"/>
</dbReference>